<name>L7VTP6_9BACT</name>
<dbReference type="CDD" id="cd03674">
    <property type="entry name" value="NUDIX_Hydrolase"/>
    <property type="match status" value="1"/>
</dbReference>
<evidence type="ECO:0000313" key="2">
    <source>
        <dbReference type="EMBL" id="AGC72527.1"/>
    </source>
</evidence>
<dbReference type="SUPFAM" id="SSF55811">
    <property type="entry name" value="Nudix"/>
    <property type="match status" value="1"/>
</dbReference>
<reference evidence="2" key="1">
    <citation type="submission" date="2012-09" db="EMBL/GenBank/DDBJ databases">
        <title>Metagenomic Characterization of a Microbial Community in Wastewater Detects High Levels of Antibiotic Resistance.</title>
        <authorList>
            <person name="Abrams M."/>
            <person name="Caldwell A."/>
            <person name="Vandaei E."/>
            <person name="Lee W."/>
            <person name="Perrott J."/>
            <person name="Khan S.Y."/>
            <person name="Ta J."/>
            <person name="Romero D."/>
            <person name="Nguyen V."/>
            <person name="Pourmand N."/>
            <person name="Ouverney C.C."/>
        </authorList>
    </citation>
    <scope>NUCLEOTIDE SEQUENCE</scope>
</reference>
<sequence length="210" mass="22579">MTDSGAQQWEWLDADDPRLASSRAEQVARDLIVAARLSEVGSSGRAEVLSMLDHHGAALSERTTAPGHLTGSTLVVDHQGSSMVVLLHRKLRRWLQPGGHADGDTNLAAVALREATEETGLAGLRLLLPAVDLDVHAVDHGDQLGEHLHLDLRFVAVAPRGAELQGNHESLDLRWVSFEELEELADEEGLVRLARAGLEAVRAAGVARVS</sequence>
<dbReference type="Pfam" id="PF00293">
    <property type="entry name" value="NUDIX"/>
    <property type="match status" value="1"/>
</dbReference>
<protein>
    <submittedName>
        <fullName evidence="2">Adenosylhomocysteinase</fullName>
        <ecNumber evidence="2">3.3.1.1</ecNumber>
    </submittedName>
</protein>
<dbReference type="EC" id="3.3.1.1" evidence="2"/>
<dbReference type="InterPro" id="IPR000086">
    <property type="entry name" value="NUDIX_hydrolase_dom"/>
</dbReference>
<keyword evidence="2" id="KW-0378">Hydrolase</keyword>
<dbReference type="InterPro" id="IPR015797">
    <property type="entry name" value="NUDIX_hydrolase-like_dom_sf"/>
</dbReference>
<evidence type="ECO:0000259" key="1">
    <source>
        <dbReference type="PROSITE" id="PS51462"/>
    </source>
</evidence>
<dbReference type="PANTHER" id="PTHR43736:SF1">
    <property type="entry name" value="DIHYDRONEOPTERIN TRIPHOSPHATE DIPHOSPHATASE"/>
    <property type="match status" value="1"/>
</dbReference>
<organism evidence="2">
    <name type="scientific">uncultured bacterium A1Q1_fos_862</name>
    <dbReference type="NCBI Taxonomy" id="1256590"/>
    <lineage>
        <taxon>Bacteria</taxon>
        <taxon>environmental samples</taxon>
    </lineage>
</organism>
<proteinExistence type="predicted"/>
<feature type="domain" description="Nudix hydrolase" evidence="1">
    <location>
        <begin position="66"/>
        <end position="198"/>
    </location>
</feature>
<dbReference type="PANTHER" id="PTHR43736">
    <property type="entry name" value="ADP-RIBOSE PYROPHOSPHATASE"/>
    <property type="match status" value="1"/>
</dbReference>
<dbReference type="Gene3D" id="3.90.79.10">
    <property type="entry name" value="Nucleoside Triphosphate Pyrophosphohydrolase"/>
    <property type="match status" value="1"/>
</dbReference>
<dbReference type="EMBL" id="JX649905">
    <property type="protein sequence ID" value="AGC72527.1"/>
    <property type="molecule type" value="Genomic_DNA"/>
</dbReference>
<accession>L7VTP6</accession>
<dbReference type="PROSITE" id="PS51462">
    <property type="entry name" value="NUDIX"/>
    <property type="match status" value="1"/>
</dbReference>
<dbReference type="AlphaFoldDB" id="L7VTP6"/>
<dbReference type="GO" id="GO:0016787">
    <property type="term" value="F:hydrolase activity"/>
    <property type="evidence" value="ECO:0007669"/>
    <property type="project" value="UniProtKB-KW"/>
</dbReference>